<feature type="domain" description="Thioredoxin-like fold" evidence="8">
    <location>
        <begin position="55"/>
        <end position="161"/>
    </location>
</feature>
<evidence type="ECO:0000256" key="6">
    <source>
        <dbReference type="ARBA" id="ARBA00047804"/>
    </source>
</evidence>
<dbReference type="EMBL" id="HBED01012668">
    <property type="protein sequence ID" value="CAD8303214.1"/>
    <property type="molecule type" value="Transcribed_RNA"/>
</dbReference>
<dbReference type="InterPro" id="IPR052259">
    <property type="entry name" value="Nucleoredoxin-like"/>
</dbReference>
<evidence type="ECO:0000259" key="8">
    <source>
        <dbReference type="Pfam" id="PF13905"/>
    </source>
</evidence>
<evidence type="ECO:0000256" key="3">
    <source>
        <dbReference type="ARBA" id="ARBA00023002"/>
    </source>
</evidence>
<name>A0A7R9VS44_9STRA</name>
<gene>
    <name evidence="9" type="ORF">TDUB1175_LOCUS6305</name>
</gene>
<keyword evidence="4" id="KW-0520">NAD</keyword>
<dbReference type="EC" id="1.8.1.8" evidence="1"/>
<evidence type="ECO:0000256" key="4">
    <source>
        <dbReference type="ARBA" id="ARBA00023027"/>
    </source>
</evidence>
<dbReference type="InterPro" id="IPR036249">
    <property type="entry name" value="Thioredoxin-like_sf"/>
</dbReference>
<dbReference type="GO" id="GO:0047134">
    <property type="term" value="F:protein-disulfide reductase [NAD(P)H] activity"/>
    <property type="evidence" value="ECO:0007669"/>
    <property type="project" value="UniProtKB-EC"/>
</dbReference>
<evidence type="ECO:0000256" key="1">
    <source>
        <dbReference type="ARBA" id="ARBA00012612"/>
    </source>
</evidence>
<reference evidence="9" key="1">
    <citation type="submission" date="2021-01" db="EMBL/GenBank/DDBJ databases">
        <authorList>
            <person name="Corre E."/>
            <person name="Pelletier E."/>
            <person name="Niang G."/>
            <person name="Scheremetjew M."/>
            <person name="Finn R."/>
            <person name="Kale V."/>
            <person name="Holt S."/>
            <person name="Cochrane G."/>
            <person name="Meng A."/>
            <person name="Brown T."/>
            <person name="Cohen L."/>
        </authorList>
    </citation>
    <scope>NUCLEOTIDE SEQUENCE</scope>
    <source>
        <strain evidence="9">CCMP147</strain>
    </source>
</reference>
<comment type="catalytic activity">
    <reaction evidence="6">
        <text>[protein]-dithiol + NADP(+) = [protein]-disulfide + NADPH + H(+)</text>
        <dbReference type="Rhea" id="RHEA:18753"/>
        <dbReference type="Rhea" id="RHEA-COMP:10593"/>
        <dbReference type="Rhea" id="RHEA-COMP:10594"/>
        <dbReference type="ChEBI" id="CHEBI:15378"/>
        <dbReference type="ChEBI" id="CHEBI:29950"/>
        <dbReference type="ChEBI" id="CHEBI:50058"/>
        <dbReference type="ChEBI" id="CHEBI:57783"/>
        <dbReference type="ChEBI" id="CHEBI:58349"/>
        <dbReference type="EC" id="1.8.1.8"/>
    </reaction>
</comment>
<keyword evidence="2" id="KW-0677">Repeat</keyword>
<dbReference type="PANTHER" id="PTHR13871:SF96">
    <property type="entry name" value="THIOREDOXIN DOMAIN-CONTAINING PROTEIN"/>
    <property type="match status" value="1"/>
</dbReference>
<evidence type="ECO:0000256" key="2">
    <source>
        <dbReference type="ARBA" id="ARBA00022737"/>
    </source>
</evidence>
<protein>
    <recommendedName>
        <fullName evidence="1">protein-disulfide reductase</fullName>
        <ecNumber evidence="1">1.8.1.8</ecNumber>
    </recommendedName>
</protein>
<dbReference type="Gene3D" id="3.40.30.10">
    <property type="entry name" value="Glutaredoxin"/>
    <property type="match status" value="1"/>
</dbReference>
<dbReference type="PANTHER" id="PTHR13871">
    <property type="entry name" value="THIOREDOXIN"/>
    <property type="match status" value="1"/>
</dbReference>
<evidence type="ECO:0000313" key="9">
    <source>
        <dbReference type="EMBL" id="CAD8303214.1"/>
    </source>
</evidence>
<proteinExistence type="predicted"/>
<dbReference type="AlphaFoldDB" id="A0A7R9VS44"/>
<organism evidence="9">
    <name type="scientific">Pseudictyota dubia</name>
    <dbReference type="NCBI Taxonomy" id="2749911"/>
    <lineage>
        <taxon>Eukaryota</taxon>
        <taxon>Sar</taxon>
        <taxon>Stramenopiles</taxon>
        <taxon>Ochrophyta</taxon>
        <taxon>Bacillariophyta</taxon>
        <taxon>Mediophyceae</taxon>
        <taxon>Biddulphiophycidae</taxon>
        <taxon>Eupodiscales</taxon>
        <taxon>Odontellaceae</taxon>
        <taxon>Pseudictyota</taxon>
    </lineage>
</organism>
<accession>A0A7R9VS44</accession>
<keyword evidence="3" id="KW-0560">Oxidoreductase</keyword>
<dbReference type="Pfam" id="PF13905">
    <property type="entry name" value="Thioredoxin_8"/>
    <property type="match status" value="1"/>
</dbReference>
<evidence type="ECO:0000256" key="7">
    <source>
        <dbReference type="SAM" id="MobiDB-lite"/>
    </source>
</evidence>
<feature type="region of interest" description="Disordered" evidence="7">
    <location>
        <begin position="291"/>
        <end position="316"/>
    </location>
</feature>
<comment type="catalytic activity">
    <reaction evidence="5">
        <text>[protein]-dithiol + NAD(+) = [protein]-disulfide + NADH + H(+)</text>
        <dbReference type="Rhea" id="RHEA:18749"/>
        <dbReference type="Rhea" id="RHEA-COMP:10593"/>
        <dbReference type="Rhea" id="RHEA-COMP:10594"/>
        <dbReference type="ChEBI" id="CHEBI:15378"/>
        <dbReference type="ChEBI" id="CHEBI:29950"/>
        <dbReference type="ChEBI" id="CHEBI:50058"/>
        <dbReference type="ChEBI" id="CHEBI:57540"/>
        <dbReference type="ChEBI" id="CHEBI:57945"/>
        <dbReference type="EC" id="1.8.1.8"/>
    </reaction>
</comment>
<sequence>MANPKRKNRSTGGNANKLVSTPTKIWAEQWLGSTLLTTDANSPPKPTAEVLKDKELVALYFAASWCSASEEFTPLLTEFYNQCVVKQESTSKKKSAACNSLEVIYISSDDDQKSFGETFASMPGWFAIPGDEHGTRLKHKLVTELKAFRLPTLAILNVKTGAVVTDQGCKEVQALFMQQHATTTEAISSSGANTRTGMKINVKQGRALIDSWKEREPTPFGQAASNYTFIMEGLKNAVKYFVGHPLVTMALIAAFCLSKPIQQKVYQNPMLGLSLLYFVSRLGREPSSRNVPYKVIQAEQAPSDKGSDNANKKKSE</sequence>
<evidence type="ECO:0000256" key="5">
    <source>
        <dbReference type="ARBA" id="ARBA00047388"/>
    </source>
</evidence>
<dbReference type="InterPro" id="IPR012336">
    <property type="entry name" value="Thioredoxin-like_fold"/>
</dbReference>
<dbReference type="SUPFAM" id="SSF52833">
    <property type="entry name" value="Thioredoxin-like"/>
    <property type="match status" value="1"/>
</dbReference>
<feature type="compositionally biased region" description="Basic and acidic residues" evidence="7">
    <location>
        <begin position="305"/>
        <end position="316"/>
    </location>
</feature>